<protein>
    <submittedName>
        <fullName evidence="1">Uncharacterized protein</fullName>
    </submittedName>
</protein>
<reference evidence="1" key="1">
    <citation type="submission" date="2016-03" db="EMBL/GenBank/DDBJ databases">
        <title>F5111 plasmid from K. peumoniae isloate 05K0261.</title>
        <authorList>
            <person name="Kang H.-Y."/>
            <person name="Kim S."/>
            <person name="Kim J."/>
        </authorList>
    </citation>
    <scope>NUCLEOTIDE SEQUENCE</scope>
    <source>
        <strain evidence="1">05K0261</strain>
        <plasmid evidence="1">F5111</plasmid>
    </source>
</reference>
<evidence type="ECO:0000313" key="1">
    <source>
        <dbReference type="EMBL" id="ANC59691.1"/>
    </source>
</evidence>
<dbReference type="EMBL" id="KU987453">
    <property type="protein sequence ID" value="ANC59691.1"/>
    <property type="molecule type" value="Genomic_DNA"/>
</dbReference>
<sequence length="37" mass="3891">MVNIPHSPAGDGLYYSAADMDIILSFPGVVPEGTRLS</sequence>
<keyword evidence="1" id="KW-0614">Plasmid</keyword>
<organism evidence="1">
    <name type="scientific">Klebsiella pneumoniae</name>
    <dbReference type="NCBI Taxonomy" id="573"/>
    <lineage>
        <taxon>Bacteria</taxon>
        <taxon>Pseudomonadati</taxon>
        <taxon>Pseudomonadota</taxon>
        <taxon>Gammaproteobacteria</taxon>
        <taxon>Enterobacterales</taxon>
        <taxon>Enterobacteriaceae</taxon>
        <taxon>Klebsiella/Raoultella group</taxon>
        <taxon>Klebsiella</taxon>
        <taxon>Klebsiella pneumoniae complex</taxon>
    </lineage>
</organism>
<accession>A0A168QCZ4</accession>
<name>A0A168QCZ4_KLEPN</name>
<proteinExistence type="predicted"/>
<geneLocation type="plasmid" evidence="1">
    <name>F5111</name>
</geneLocation>
<dbReference type="AlphaFoldDB" id="A0A168QCZ4"/>